<dbReference type="GO" id="GO:0051537">
    <property type="term" value="F:2 iron, 2 sulfur cluster binding"/>
    <property type="evidence" value="ECO:0007669"/>
    <property type="project" value="InterPro"/>
</dbReference>
<dbReference type="EMBL" id="JH432025">
    <property type="status" value="NOT_ANNOTATED_CDS"/>
    <property type="molecule type" value="Genomic_DNA"/>
</dbReference>
<dbReference type="STRING" id="126957.T1JBX2"/>
<accession>T1JBX2</accession>
<dbReference type="GO" id="GO:0005634">
    <property type="term" value="C:nucleus"/>
    <property type="evidence" value="ECO:0007669"/>
    <property type="project" value="TreeGrafter"/>
</dbReference>
<evidence type="ECO:0008006" key="4">
    <source>
        <dbReference type="Google" id="ProtNLM"/>
    </source>
</evidence>
<dbReference type="InterPro" id="IPR045115">
    <property type="entry name" value="BOL2"/>
</dbReference>
<dbReference type="PANTHER" id="PTHR12735">
    <property type="entry name" value="BOLA-LIKE PROTEIN-RELATED"/>
    <property type="match status" value="1"/>
</dbReference>
<protein>
    <recommendedName>
        <fullName evidence="4">BolA-like protein 2</fullName>
    </recommendedName>
</protein>
<dbReference type="Gene3D" id="3.10.20.90">
    <property type="entry name" value="Phosphatidylinositol 3-kinase Catalytic Subunit, Chain A, domain 1"/>
    <property type="match status" value="1"/>
</dbReference>
<evidence type="ECO:0000256" key="1">
    <source>
        <dbReference type="RuleBase" id="RU003860"/>
    </source>
</evidence>
<dbReference type="InterPro" id="IPR036065">
    <property type="entry name" value="BolA-like_sf"/>
</dbReference>
<dbReference type="HOGENOM" id="CLU_109462_4_0_1"/>
<reference evidence="3" key="1">
    <citation type="submission" date="2011-05" db="EMBL/GenBank/DDBJ databases">
        <authorList>
            <person name="Richards S.R."/>
            <person name="Qu J."/>
            <person name="Jiang H."/>
            <person name="Jhangiani S.N."/>
            <person name="Agravi P."/>
            <person name="Goodspeed R."/>
            <person name="Gross S."/>
            <person name="Mandapat C."/>
            <person name="Jackson L."/>
            <person name="Mathew T."/>
            <person name="Pu L."/>
            <person name="Thornton R."/>
            <person name="Saada N."/>
            <person name="Wilczek-Boney K.B."/>
            <person name="Lee S."/>
            <person name="Kovar C."/>
            <person name="Wu Y."/>
            <person name="Scherer S.E."/>
            <person name="Worley K.C."/>
            <person name="Muzny D.M."/>
            <person name="Gibbs R."/>
        </authorList>
    </citation>
    <scope>NUCLEOTIDE SEQUENCE</scope>
    <source>
        <strain evidence="3">Brora</strain>
    </source>
</reference>
<dbReference type="PANTHER" id="PTHR12735:SF27">
    <property type="entry name" value="BOLA-LIKE PROTEIN 2"/>
    <property type="match status" value="1"/>
</dbReference>
<proteinExistence type="inferred from homology"/>
<dbReference type="InterPro" id="IPR002634">
    <property type="entry name" value="BolA"/>
</dbReference>
<organism evidence="2 3">
    <name type="scientific">Strigamia maritima</name>
    <name type="common">European centipede</name>
    <name type="synonym">Geophilus maritimus</name>
    <dbReference type="NCBI Taxonomy" id="126957"/>
    <lineage>
        <taxon>Eukaryota</taxon>
        <taxon>Metazoa</taxon>
        <taxon>Ecdysozoa</taxon>
        <taxon>Arthropoda</taxon>
        <taxon>Myriapoda</taxon>
        <taxon>Chilopoda</taxon>
        <taxon>Pleurostigmophora</taxon>
        <taxon>Geophilomorpha</taxon>
        <taxon>Linotaeniidae</taxon>
        <taxon>Strigamia</taxon>
    </lineage>
</organism>
<dbReference type="GO" id="GO:0006879">
    <property type="term" value="P:intracellular iron ion homeostasis"/>
    <property type="evidence" value="ECO:0007669"/>
    <property type="project" value="InterPro"/>
</dbReference>
<dbReference type="PIRSF" id="PIRSF003113">
    <property type="entry name" value="BolA"/>
    <property type="match status" value="1"/>
</dbReference>
<dbReference type="Pfam" id="PF01722">
    <property type="entry name" value="BolA"/>
    <property type="match status" value="1"/>
</dbReference>
<sequence length="88" mass="10018">MAYTDKYVRDKLLAGLNADLVEVEDISDGCGMKFNVLIVSKEFEGKPLLQRHRLVNSVLGEEMKTIHALSQKTLTPVQWEEQKEKNAK</sequence>
<dbReference type="GO" id="GO:0051604">
    <property type="term" value="P:protein maturation"/>
    <property type="evidence" value="ECO:0007669"/>
    <property type="project" value="InterPro"/>
</dbReference>
<dbReference type="eggNOG" id="KOG3348">
    <property type="taxonomic scope" value="Eukaryota"/>
</dbReference>
<dbReference type="AlphaFoldDB" id="T1JBX2"/>
<evidence type="ECO:0000313" key="3">
    <source>
        <dbReference type="Proteomes" id="UP000014500"/>
    </source>
</evidence>
<evidence type="ECO:0000313" key="2">
    <source>
        <dbReference type="EnsemblMetazoa" id="SMAR011277-PA"/>
    </source>
</evidence>
<dbReference type="GO" id="GO:0005829">
    <property type="term" value="C:cytosol"/>
    <property type="evidence" value="ECO:0007669"/>
    <property type="project" value="TreeGrafter"/>
</dbReference>
<dbReference type="SUPFAM" id="SSF82657">
    <property type="entry name" value="BolA-like"/>
    <property type="match status" value="1"/>
</dbReference>
<reference evidence="2" key="2">
    <citation type="submission" date="2015-02" db="UniProtKB">
        <authorList>
            <consortium name="EnsemblMetazoa"/>
        </authorList>
    </citation>
    <scope>IDENTIFICATION</scope>
</reference>
<name>T1JBX2_STRMM</name>
<dbReference type="EnsemblMetazoa" id="SMAR011277-RA">
    <property type="protein sequence ID" value="SMAR011277-PA"/>
    <property type="gene ID" value="SMAR011277"/>
</dbReference>
<dbReference type="PhylomeDB" id="T1JBX2"/>
<dbReference type="OMA" id="PRHKLYK"/>
<keyword evidence="3" id="KW-1185">Reference proteome</keyword>
<dbReference type="Proteomes" id="UP000014500">
    <property type="component" value="Unassembled WGS sequence"/>
</dbReference>
<comment type="similarity">
    <text evidence="1">Belongs to the BolA/IbaG family.</text>
</comment>